<feature type="domain" description="Fido" evidence="1">
    <location>
        <begin position="59"/>
        <end position="198"/>
    </location>
</feature>
<evidence type="ECO:0000313" key="2">
    <source>
        <dbReference type="EMBL" id="MFD1315171.1"/>
    </source>
</evidence>
<dbReference type="SUPFAM" id="SSF140931">
    <property type="entry name" value="Fic-like"/>
    <property type="match status" value="1"/>
</dbReference>
<protein>
    <submittedName>
        <fullName evidence="2">Mobile mystery protein B</fullName>
    </submittedName>
</protein>
<organism evidence="2 3">
    <name type="scientific">Namhaeicola litoreus</name>
    <dbReference type="NCBI Taxonomy" id="1052145"/>
    <lineage>
        <taxon>Bacteria</taxon>
        <taxon>Pseudomonadati</taxon>
        <taxon>Bacteroidota</taxon>
        <taxon>Flavobacteriia</taxon>
        <taxon>Flavobacteriales</taxon>
        <taxon>Flavobacteriaceae</taxon>
        <taxon>Namhaeicola</taxon>
    </lineage>
</organism>
<evidence type="ECO:0000259" key="1">
    <source>
        <dbReference type="PROSITE" id="PS51459"/>
    </source>
</evidence>
<evidence type="ECO:0000313" key="3">
    <source>
        <dbReference type="Proteomes" id="UP001597201"/>
    </source>
</evidence>
<dbReference type="NCBIfam" id="TIGR02613">
    <property type="entry name" value="mob_myst_B"/>
    <property type="match status" value="1"/>
</dbReference>
<dbReference type="PANTHER" id="PTHR13504:SF39">
    <property type="entry name" value="CELL FILAMENTATION PROTEIN"/>
    <property type="match status" value="1"/>
</dbReference>
<dbReference type="Gene3D" id="1.10.3290.10">
    <property type="entry name" value="Fido-like domain"/>
    <property type="match status" value="1"/>
</dbReference>
<name>A0ABW3Y015_9FLAO</name>
<dbReference type="Pfam" id="PF02661">
    <property type="entry name" value="Fic"/>
    <property type="match status" value="1"/>
</dbReference>
<dbReference type="RefSeq" id="WP_377177093.1">
    <property type="nucleotide sequence ID" value="NZ_JBHTMY010000002.1"/>
</dbReference>
<dbReference type="EMBL" id="JBHTMY010000002">
    <property type="protein sequence ID" value="MFD1315171.1"/>
    <property type="molecule type" value="Genomic_DNA"/>
</dbReference>
<accession>A0ABW3Y015</accession>
<reference evidence="3" key="1">
    <citation type="journal article" date="2019" name="Int. J. Syst. Evol. Microbiol.">
        <title>The Global Catalogue of Microorganisms (GCM) 10K type strain sequencing project: providing services to taxonomists for standard genome sequencing and annotation.</title>
        <authorList>
            <consortium name="The Broad Institute Genomics Platform"/>
            <consortium name="The Broad Institute Genome Sequencing Center for Infectious Disease"/>
            <person name="Wu L."/>
            <person name="Ma J."/>
        </authorList>
    </citation>
    <scope>NUCLEOTIDE SEQUENCE [LARGE SCALE GENOMIC DNA]</scope>
    <source>
        <strain evidence="3">CCUG 61485</strain>
    </source>
</reference>
<sequence length="198" mass="22954">MGLNLDYIDGQTPIDEDEKEGLRIETISTKGELDEFEQLNIEEAMQWMVGKKFVPSTIFTEKFICDIHRRMFGKVWTWAGKFRDTNKNLGVDKHLIPVQLKMLCDDTLYWIDHTSYPPDEIAIRFKHRLVSIHCFPNGNGRHSRLMADIIIEKLFNKTVFSWGTKDLSQSGQARALYLKAVKQADLGNYIPLIEFARS</sequence>
<dbReference type="PROSITE" id="PS51459">
    <property type="entry name" value="FIDO"/>
    <property type="match status" value="1"/>
</dbReference>
<keyword evidence="3" id="KW-1185">Reference proteome</keyword>
<dbReference type="InterPro" id="IPR040198">
    <property type="entry name" value="Fido_containing"/>
</dbReference>
<gene>
    <name evidence="2" type="ORF">ACFQ39_06040</name>
</gene>
<dbReference type="Proteomes" id="UP001597201">
    <property type="component" value="Unassembled WGS sequence"/>
</dbReference>
<dbReference type="InterPro" id="IPR013436">
    <property type="entry name" value="Mobile_mystery_prot_B"/>
</dbReference>
<comment type="caution">
    <text evidence="2">The sequence shown here is derived from an EMBL/GenBank/DDBJ whole genome shotgun (WGS) entry which is preliminary data.</text>
</comment>
<dbReference type="InterPro" id="IPR036597">
    <property type="entry name" value="Fido-like_dom_sf"/>
</dbReference>
<proteinExistence type="predicted"/>
<dbReference type="PANTHER" id="PTHR13504">
    <property type="entry name" value="FIDO DOMAIN-CONTAINING PROTEIN DDB_G0283145"/>
    <property type="match status" value="1"/>
</dbReference>
<dbReference type="InterPro" id="IPR003812">
    <property type="entry name" value="Fido"/>
</dbReference>